<gene>
    <name evidence="3" type="ORF">OQ497_09190</name>
</gene>
<reference evidence="3 4" key="1">
    <citation type="submission" date="2022-11" db="EMBL/GenBank/DDBJ databases">
        <title>Genome sequencing of Acetobacter type strain.</title>
        <authorList>
            <person name="Heo J."/>
            <person name="Lee D."/>
            <person name="Han B.-H."/>
            <person name="Hong S.-B."/>
            <person name="Kwon S.-W."/>
        </authorList>
    </citation>
    <scope>NUCLEOTIDE SEQUENCE [LARGE SCALE GENOMIC DNA]</scope>
    <source>
        <strain evidence="3 4">KACC 21253</strain>
    </source>
</reference>
<organism evidence="3 4">
    <name type="scientific">Acetobacter thailandicus</name>
    <dbReference type="NCBI Taxonomy" id="1502842"/>
    <lineage>
        <taxon>Bacteria</taxon>
        <taxon>Pseudomonadati</taxon>
        <taxon>Pseudomonadota</taxon>
        <taxon>Alphaproteobacteria</taxon>
        <taxon>Acetobacterales</taxon>
        <taxon>Acetobacteraceae</taxon>
        <taxon>Acetobacter</taxon>
    </lineage>
</organism>
<dbReference type="Proteomes" id="UP001301152">
    <property type="component" value="Unassembled WGS sequence"/>
</dbReference>
<comment type="caution">
    <text evidence="3">The sequence shown here is derived from an EMBL/GenBank/DDBJ whole genome shotgun (WGS) entry which is preliminary data.</text>
</comment>
<sequence>MSRRSRTGAKLFSYAILAGTLSFAVYAESTQMAFGKKQYDLSARFVSANGLSRGADVDMGGIPVGRVTSITLDPASQMAIVNFRVNAELKIPDNSQLTIGSPSLSANNALIIEPGNAHTYASAGSLITSTQEPSSLEQQVSNYIFGAGNLGQ</sequence>
<feature type="domain" description="Mce/MlaD" evidence="2">
    <location>
        <begin position="38"/>
        <end position="115"/>
    </location>
</feature>
<feature type="signal peptide" evidence="1">
    <location>
        <begin position="1"/>
        <end position="27"/>
    </location>
</feature>
<keyword evidence="1" id="KW-0732">Signal</keyword>
<dbReference type="InterPro" id="IPR052336">
    <property type="entry name" value="MlaD_Phospholipid_Transporter"/>
</dbReference>
<name>A0ABT3QFR4_9PROT</name>
<dbReference type="PANTHER" id="PTHR33371">
    <property type="entry name" value="INTERMEMBRANE PHOSPHOLIPID TRANSPORT SYSTEM BINDING PROTEIN MLAD-RELATED"/>
    <property type="match status" value="1"/>
</dbReference>
<proteinExistence type="predicted"/>
<evidence type="ECO:0000259" key="2">
    <source>
        <dbReference type="Pfam" id="PF02470"/>
    </source>
</evidence>
<evidence type="ECO:0000313" key="3">
    <source>
        <dbReference type="EMBL" id="MCX2564132.1"/>
    </source>
</evidence>
<dbReference type="InterPro" id="IPR003399">
    <property type="entry name" value="Mce/MlaD"/>
</dbReference>
<dbReference type="PANTHER" id="PTHR33371:SF4">
    <property type="entry name" value="INTERMEMBRANE PHOSPHOLIPID TRANSPORT SYSTEM BINDING PROTEIN MLAD"/>
    <property type="match status" value="1"/>
</dbReference>
<dbReference type="Pfam" id="PF02470">
    <property type="entry name" value="MlaD"/>
    <property type="match status" value="1"/>
</dbReference>
<accession>A0ABT3QFR4</accession>
<feature type="chain" id="PRO_5045249454" evidence="1">
    <location>
        <begin position="28"/>
        <end position="152"/>
    </location>
</feature>
<protein>
    <submittedName>
        <fullName evidence="3">MlaD family protein</fullName>
    </submittedName>
</protein>
<keyword evidence="4" id="KW-1185">Reference proteome</keyword>
<dbReference type="RefSeq" id="WP_086554170.1">
    <property type="nucleotide sequence ID" value="NZ_JAERKX010000002.1"/>
</dbReference>
<evidence type="ECO:0000256" key="1">
    <source>
        <dbReference type="SAM" id="SignalP"/>
    </source>
</evidence>
<dbReference type="EMBL" id="JAPIUZ010000004">
    <property type="protein sequence ID" value="MCX2564132.1"/>
    <property type="molecule type" value="Genomic_DNA"/>
</dbReference>
<evidence type="ECO:0000313" key="4">
    <source>
        <dbReference type="Proteomes" id="UP001301152"/>
    </source>
</evidence>